<dbReference type="InterPro" id="IPR022384">
    <property type="entry name" value="FormiminoTrfase_cat_dom_sf"/>
</dbReference>
<evidence type="ECO:0000259" key="4">
    <source>
        <dbReference type="SMART" id="SM01222"/>
    </source>
</evidence>
<dbReference type="Pfam" id="PF07837">
    <property type="entry name" value="FTCD_N"/>
    <property type="match status" value="1"/>
</dbReference>
<proteinExistence type="predicted"/>
<organism evidence="5 6">
    <name type="scientific">Marchantia polymorpha subsp. ruderalis</name>
    <dbReference type="NCBI Taxonomy" id="1480154"/>
    <lineage>
        <taxon>Eukaryota</taxon>
        <taxon>Viridiplantae</taxon>
        <taxon>Streptophyta</taxon>
        <taxon>Embryophyta</taxon>
        <taxon>Marchantiophyta</taxon>
        <taxon>Marchantiopsida</taxon>
        <taxon>Marchantiidae</taxon>
        <taxon>Marchantiales</taxon>
        <taxon>Marchantiaceae</taxon>
        <taxon>Marchantia</taxon>
    </lineage>
</organism>
<dbReference type="InterPro" id="IPR013802">
    <property type="entry name" value="Formiminotransferase_C"/>
</dbReference>
<evidence type="ECO:0000256" key="1">
    <source>
        <dbReference type="ARBA" id="ARBA00012252"/>
    </source>
</evidence>
<dbReference type="PANTHER" id="PTHR12234:SF1">
    <property type="entry name" value="FORMIMINOTRANSFERASE N-TERMINAL SUBDOMAIN-CONTAINING PROTEIN"/>
    <property type="match status" value="1"/>
</dbReference>
<keyword evidence="2" id="KW-0808">Transferase</keyword>
<dbReference type="EC" id="2.1.2.5" evidence="1"/>
<evidence type="ECO:0000313" key="6">
    <source>
        <dbReference type="Proteomes" id="UP000077202"/>
    </source>
</evidence>
<dbReference type="SMART" id="SM01221">
    <property type="entry name" value="FTCD"/>
    <property type="match status" value="1"/>
</dbReference>
<accession>A0A176WS98</accession>
<protein>
    <recommendedName>
        <fullName evidence="1">glutamate formimidoyltransferase</fullName>
        <ecNumber evidence="1">2.1.2.5</ecNumber>
    </recommendedName>
</protein>
<dbReference type="PANTHER" id="PTHR12234">
    <property type="entry name" value="FORMIMINOTRANSFERASE-CYCLODEAMINASE"/>
    <property type="match status" value="1"/>
</dbReference>
<name>A0A176WS98_MARPO</name>
<dbReference type="InterPro" id="IPR037064">
    <property type="entry name" value="Formiminotransferase_N_sf"/>
</dbReference>
<reference evidence="5" key="1">
    <citation type="submission" date="2016-03" db="EMBL/GenBank/DDBJ databases">
        <title>Mechanisms controlling the formation of the plant cell surface in tip-growing cells are functionally conserved among land plants.</title>
        <authorList>
            <person name="Honkanen S."/>
            <person name="Jones V.A."/>
            <person name="Morieri G."/>
            <person name="Champion C."/>
            <person name="Hetherington A.J."/>
            <person name="Kelly S."/>
            <person name="Saint-Marcoux D."/>
            <person name="Proust H."/>
            <person name="Prescott H."/>
            <person name="Dolan L."/>
        </authorList>
    </citation>
    <scope>NUCLEOTIDE SEQUENCE [LARGE SCALE GENOMIC DNA]</scope>
    <source>
        <tissue evidence="5">Whole gametophyte</tissue>
    </source>
</reference>
<dbReference type="SUPFAM" id="SSF55116">
    <property type="entry name" value="Formiminotransferase domain of formiminotransferase-cyclodeaminase"/>
    <property type="match status" value="2"/>
</dbReference>
<evidence type="ECO:0000256" key="2">
    <source>
        <dbReference type="ARBA" id="ARBA00022679"/>
    </source>
</evidence>
<dbReference type="EMBL" id="LVLJ01000170">
    <property type="protein sequence ID" value="OAE35481.1"/>
    <property type="molecule type" value="Genomic_DNA"/>
</dbReference>
<dbReference type="InterPro" id="IPR037070">
    <property type="entry name" value="Formiminotransferase_C_sf"/>
</dbReference>
<dbReference type="Gene3D" id="3.30.990.10">
    <property type="entry name" value="Formiminotransferase, N-terminal subdomain"/>
    <property type="match status" value="1"/>
</dbReference>
<feature type="domain" description="Formiminotransferase C-terminal subdomain" evidence="3">
    <location>
        <begin position="218"/>
        <end position="308"/>
    </location>
</feature>
<dbReference type="InterPro" id="IPR012886">
    <property type="entry name" value="Formiminotransferase_N"/>
</dbReference>
<dbReference type="Proteomes" id="UP000077202">
    <property type="component" value="Unassembled WGS sequence"/>
</dbReference>
<keyword evidence="6" id="KW-1185">Reference proteome</keyword>
<dbReference type="Gene3D" id="3.30.70.670">
    <property type="entry name" value="Formiminotransferase, C-terminal subdomain"/>
    <property type="match status" value="1"/>
</dbReference>
<evidence type="ECO:0000259" key="3">
    <source>
        <dbReference type="SMART" id="SM01221"/>
    </source>
</evidence>
<sequence>MRMAAAGELRRLALACCKLYISDSKNVKALETIERAARSQRLAPLLHIFEDKEYNRVGYTLAGPIPFPAHDQKKHPFVPEKTLPIRSAVMAMVKAAVDSIDLQEHVGSHPRLGVVDHLCFHAIGSASLEQAASLARTVAADIASDLQVPTFVYGAAHEDRRPLDAIRRELGYFRCNSLGHWEGTPELPSELSPDFGPSIASPKTGVVVVGACPWVMNYNVPIQSTDLVTGRKIAKKVSERGGGLADVQAMALLHGEARMEIACNLLDVQKSSPQMVQNLVASLGESAGVDVGQGYLTGQSDEEIFELALEKLFTFQ</sequence>
<evidence type="ECO:0000313" key="5">
    <source>
        <dbReference type="EMBL" id="OAE35481.1"/>
    </source>
</evidence>
<feature type="domain" description="Formiminotransferase N-terminal subdomain" evidence="4">
    <location>
        <begin position="13"/>
        <end position="213"/>
    </location>
</feature>
<dbReference type="AlphaFoldDB" id="A0A176WS98"/>
<dbReference type="InterPro" id="IPR051623">
    <property type="entry name" value="FTCD"/>
</dbReference>
<comment type="caution">
    <text evidence="5">The sequence shown here is derived from an EMBL/GenBank/DDBJ whole genome shotgun (WGS) entry which is preliminary data.</text>
</comment>
<dbReference type="SMART" id="SM01222">
    <property type="entry name" value="FTCD_N"/>
    <property type="match status" value="1"/>
</dbReference>
<dbReference type="GO" id="GO:0030409">
    <property type="term" value="F:glutamate formimidoyltransferase activity"/>
    <property type="evidence" value="ECO:0007669"/>
    <property type="project" value="UniProtKB-EC"/>
</dbReference>
<dbReference type="GO" id="GO:0005542">
    <property type="term" value="F:folic acid binding"/>
    <property type="evidence" value="ECO:0007669"/>
    <property type="project" value="InterPro"/>
</dbReference>
<gene>
    <name evidence="5" type="ORF">AXG93_2189s1150</name>
</gene>